<feature type="transmembrane region" description="Helical" evidence="1">
    <location>
        <begin position="142"/>
        <end position="158"/>
    </location>
</feature>
<dbReference type="AlphaFoldDB" id="H8Z621"/>
<gene>
    <name evidence="2" type="ORF">Thi970DRAFT_04325</name>
</gene>
<feature type="transmembrane region" description="Helical" evidence="1">
    <location>
        <begin position="56"/>
        <end position="74"/>
    </location>
</feature>
<keyword evidence="1" id="KW-1133">Transmembrane helix</keyword>
<keyword evidence="1" id="KW-0812">Transmembrane</keyword>
<dbReference type="Proteomes" id="UP000002964">
    <property type="component" value="Unassembled WGS sequence"/>
</dbReference>
<evidence type="ECO:0000313" key="3">
    <source>
        <dbReference type="Proteomes" id="UP000002964"/>
    </source>
</evidence>
<feature type="transmembrane region" description="Helical" evidence="1">
    <location>
        <begin position="22"/>
        <end position="44"/>
    </location>
</feature>
<dbReference type="EMBL" id="JH603170">
    <property type="protein sequence ID" value="EIC20671.1"/>
    <property type="molecule type" value="Genomic_DNA"/>
</dbReference>
<accession>H8Z621</accession>
<feature type="transmembrane region" description="Helical" evidence="1">
    <location>
        <begin position="86"/>
        <end position="105"/>
    </location>
</feature>
<evidence type="ECO:0000313" key="2">
    <source>
        <dbReference type="EMBL" id="EIC20671.1"/>
    </source>
</evidence>
<keyword evidence="3" id="KW-1185">Reference proteome</keyword>
<dbReference type="HOGENOM" id="CLU_1331430_0_0_6"/>
<feature type="transmembrane region" description="Helical" evidence="1">
    <location>
        <begin position="164"/>
        <end position="182"/>
    </location>
</feature>
<dbReference type="eggNOG" id="ENOG5032UQE">
    <property type="taxonomic scope" value="Bacteria"/>
</dbReference>
<protein>
    <submittedName>
        <fullName evidence="2">Uncharacterized protein</fullName>
    </submittedName>
</protein>
<proteinExistence type="predicted"/>
<dbReference type="STRING" id="631362.Thi970DRAFT_04325"/>
<keyword evidence="1" id="KW-0472">Membrane</keyword>
<organism evidence="2 3">
    <name type="scientific">Thiorhodovibrio frisius</name>
    <dbReference type="NCBI Taxonomy" id="631362"/>
    <lineage>
        <taxon>Bacteria</taxon>
        <taxon>Pseudomonadati</taxon>
        <taxon>Pseudomonadota</taxon>
        <taxon>Gammaproteobacteria</taxon>
        <taxon>Chromatiales</taxon>
        <taxon>Chromatiaceae</taxon>
        <taxon>Thiorhodovibrio</taxon>
    </lineage>
</organism>
<evidence type="ECO:0000256" key="1">
    <source>
        <dbReference type="SAM" id="Phobius"/>
    </source>
</evidence>
<dbReference type="RefSeq" id="WP_009151074.1">
    <property type="nucleotide sequence ID" value="NZ_JH603170.1"/>
</dbReference>
<feature type="transmembrane region" description="Helical" evidence="1">
    <location>
        <begin position="117"/>
        <end position="135"/>
    </location>
</feature>
<sequence>MSESIAMTDAEAQKSAKKKARWVFFLNQLPYVILYATTIVLVAMTDREPTDVAMKWIWFIPAVALVAIFGGWKYHAGESAKSRVFYLFRQVLHWAALAVVVHYFFTKDLLHFLNAETDGVVMIFLLGLTAILSGIHADWKMGLFGAFLIMSGETIGWFDDNAVLMGIVGGAAAVAVILTLLVRSRVTSRKKTKSDAAGGIEANASA</sequence>
<reference evidence="2 3" key="2">
    <citation type="submission" date="2011-11" db="EMBL/GenBank/DDBJ databases">
        <authorList>
            <consortium name="US DOE Joint Genome Institute"/>
            <person name="Lucas S."/>
            <person name="Han J."/>
            <person name="Lapidus A."/>
            <person name="Cheng J.-F."/>
            <person name="Goodwin L."/>
            <person name="Pitluck S."/>
            <person name="Peters L."/>
            <person name="Ovchinnikova G."/>
            <person name="Zhang X."/>
            <person name="Detter J.C."/>
            <person name="Han C."/>
            <person name="Tapia R."/>
            <person name="Land M."/>
            <person name="Hauser L."/>
            <person name="Kyrpides N."/>
            <person name="Ivanova N."/>
            <person name="Pagani I."/>
            <person name="Vogl K."/>
            <person name="Liu Z."/>
            <person name="Overmann J."/>
            <person name="Frigaard N.-U."/>
            <person name="Bryant D."/>
            <person name="Woyke T."/>
        </authorList>
    </citation>
    <scope>NUCLEOTIDE SEQUENCE [LARGE SCALE GENOMIC DNA]</scope>
    <source>
        <strain evidence="2 3">970</strain>
    </source>
</reference>
<name>H8Z621_9GAMM</name>
<reference evidence="3" key="1">
    <citation type="submission" date="2011-06" db="EMBL/GenBank/DDBJ databases">
        <authorList>
            <consortium name="US DOE Joint Genome Institute (JGI-PGF)"/>
            <person name="Lucas S."/>
            <person name="Han J."/>
            <person name="Lapidus A."/>
            <person name="Cheng J.-F."/>
            <person name="Goodwin L."/>
            <person name="Pitluck S."/>
            <person name="Peters L."/>
            <person name="Land M.L."/>
            <person name="Hauser L."/>
            <person name="Vogl K."/>
            <person name="Liu Z."/>
            <person name="Overmann J."/>
            <person name="Frigaard N.-U."/>
            <person name="Bryant D.A."/>
            <person name="Woyke T.J."/>
        </authorList>
    </citation>
    <scope>NUCLEOTIDE SEQUENCE [LARGE SCALE GENOMIC DNA]</scope>
    <source>
        <strain evidence="3">970</strain>
    </source>
</reference>